<keyword evidence="4" id="KW-0418">Kinase</keyword>
<accession>A0AB39U7Z3</accession>
<keyword evidence="4" id="KW-0808">Transferase</keyword>
<dbReference type="RefSeq" id="WP_369344633.1">
    <property type="nucleotide sequence ID" value="NZ_CP129674.1"/>
</dbReference>
<gene>
    <name evidence="4" type="ORF">QN215_02910</name>
</gene>
<dbReference type="KEGG" id="baqk:QN215_02910"/>
<proteinExistence type="inferred from homology"/>
<dbReference type="AlphaFoldDB" id="A0AB39U7Z3"/>
<evidence type="ECO:0000313" key="4">
    <source>
        <dbReference type="EMBL" id="XDS45093.1"/>
    </source>
</evidence>
<dbReference type="InterPro" id="IPR001206">
    <property type="entry name" value="Diacylglycerol_kinase_cat_dom"/>
</dbReference>
<name>A0AB39U7Z3_9BIFI</name>
<protein>
    <submittedName>
        <fullName evidence="4">Diacylglycerol kinase family protein</fullName>
    </submittedName>
</protein>
<dbReference type="InterPro" id="IPR016064">
    <property type="entry name" value="NAD/diacylglycerol_kinase_sf"/>
</dbReference>
<dbReference type="PANTHER" id="PTHR12358">
    <property type="entry name" value="SPHINGOSINE KINASE"/>
    <property type="match status" value="1"/>
</dbReference>
<dbReference type="GO" id="GO:0016301">
    <property type="term" value="F:kinase activity"/>
    <property type="evidence" value="ECO:0007669"/>
    <property type="project" value="UniProtKB-KW"/>
</dbReference>
<evidence type="ECO:0000259" key="3">
    <source>
        <dbReference type="PROSITE" id="PS50146"/>
    </source>
</evidence>
<dbReference type="EMBL" id="CP129674">
    <property type="protein sequence ID" value="XDS45093.1"/>
    <property type="molecule type" value="Genomic_DNA"/>
</dbReference>
<dbReference type="Gene3D" id="2.60.200.40">
    <property type="match status" value="1"/>
</dbReference>
<reference evidence="4" key="1">
    <citation type="submission" date="2023-07" db="EMBL/GenBank/DDBJ databases">
        <title>Bifidobacterium aquikefiriaerophilum sp. nov. and Bifidobacterium eccum sp. nov., isolated from water kefir.</title>
        <authorList>
            <person name="Breselge S."/>
            <person name="Bellassi P."/>
            <person name="Barcenilla C."/>
            <person name="Alvarez-Ordonez A."/>
            <person name="Morelli L."/>
            <person name="Cotter P.D."/>
        </authorList>
    </citation>
    <scope>NUCLEOTIDE SEQUENCE</scope>
    <source>
        <strain evidence="4">WK041_4_12</strain>
    </source>
</reference>
<sequence>MPISAIIVLSSLAALVLILAVAIAAIRMYRRHSFLHSLFTRGNDRVHYAFIVNPSKPNAKRLKTRIRKYCADKGLKDLTFINTELDRDGRACALQALRDGADVVIAVGGDGTVRTVASALAGTSHAMGIIPIGTGNLFARNMGIPIDDIDAALAVATSHGSCFVDVGRLEMLDSEEDKDAHAFLIIAGTGFDALMIDNTDPTLKKNISWLAYFVSGAQHLFAKKYTGTVTITGADGRARTQESIVFRTLMAGNCGQIPGLSLMPEACWNDGLLDFEIIDTSGGIIGWANLFGDVLHQTITHKAGQSPLSTNSKVEQLQGLSAEITLDKAAPVQVDGDVLGETSHIRFSVERESLCVRVPDSLTR</sequence>
<dbReference type="PANTHER" id="PTHR12358:SF54">
    <property type="entry name" value="SPHINGOSINE KINASE RELATED PROTEIN"/>
    <property type="match status" value="1"/>
</dbReference>
<evidence type="ECO:0000256" key="1">
    <source>
        <dbReference type="ARBA" id="ARBA00001946"/>
    </source>
</evidence>
<dbReference type="InterPro" id="IPR050187">
    <property type="entry name" value="Lipid_Phosphate_FormReg"/>
</dbReference>
<dbReference type="SMART" id="SM00046">
    <property type="entry name" value="DAGKc"/>
    <property type="match status" value="1"/>
</dbReference>
<organism evidence="4">
    <name type="scientific">Bifidobacterium aquikefiricola</name>
    <dbReference type="NCBI Taxonomy" id="3059038"/>
    <lineage>
        <taxon>Bacteria</taxon>
        <taxon>Bacillati</taxon>
        <taxon>Actinomycetota</taxon>
        <taxon>Actinomycetes</taxon>
        <taxon>Bifidobacteriales</taxon>
        <taxon>Bifidobacteriaceae</taxon>
        <taxon>Bifidobacterium</taxon>
    </lineage>
</organism>
<comment type="similarity">
    <text evidence="2">Belongs to the diacylglycerol/lipid kinase family.</text>
</comment>
<dbReference type="PROSITE" id="PS50146">
    <property type="entry name" value="DAGK"/>
    <property type="match status" value="1"/>
</dbReference>
<evidence type="ECO:0000256" key="2">
    <source>
        <dbReference type="ARBA" id="ARBA00005983"/>
    </source>
</evidence>
<dbReference type="Gene3D" id="3.40.50.10330">
    <property type="entry name" value="Probable inorganic polyphosphate/atp-NAD kinase, domain 1"/>
    <property type="match status" value="1"/>
</dbReference>
<dbReference type="Pfam" id="PF00781">
    <property type="entry name" value="DAGK_cat"/>
    <property type="match status" value="1"/>
</dbReference>
<dbReference type="InterPro" id="IPR017438">
    <property type="entry name" value="ATP-NAD_kinase_N"/>
</dbReference>
<feature type="domain" description="DAGKc" evidence="3">
    <location>
        <begin position="43"/>
        <end position="174"/>
    </location>
</feature>
<dbReference type="SUPFAM" id="SSF111331">
    <property type="entry name" value="NAD kinase/diacylglycerol kinase-like"/>
    <property type="match status" value="1"/>
</dbReference>
<comment type="cofactor">
    <cofactor evidence="1">
        <name>Mg(2+)</name>
        <dbReference type="ChEBI" id="CHEBI:18420"/>
    </cofactor>
</comment>